<dbReference type="PANTHER" id="PTHR19288">
    <property type="entry name" value="4-NITROPHENYLPHOSPHATASE-RELATED"/>
    <property type="match status" value="1"/>
</dbReference>
<dbReference type="GO" id="GO:0005737">
    <property type="term" value="C:cytoplasm"/>
    <property type="evidence" value="ECO:0007669"/>
    <property type="project" value="TreeGrafter"/>
</dbReference>
<reference evidence="1" key="1">
    <citation type="journal article" date="2014" name="Int. J. Syst. Evol. Microbiol.">
        <title>Complete genome sequence of Corynebacterium casei LMG S-19264T (=DSM 44701T), isolated from a smear-ripened cheese.</title>
        <authorList>
            <consortium name="US DOE Joint Genome Institute (JGI-PGF)"/>
            <person name="Walter F."/>
            <person name="Albersmeier A."/>
            <person name="Kalinowski J."/>
            <person name="Ruckert C."/>
        </authorList>
    </citation>
    <scope>NUCLEOTIDE SEQUENCE</scope>
    <source>
        <strain evidence="1">CGMCC 1.15725</strain>
    </source>
</reference>
<dbReference type="Pfam" id="PF13242">
    <property type="entry name" value="Hydrolase_like"/>
    <property type="match status" value="1"/>
</dbReference>
<dbReference type="NCBIfam" id="TIGR01460">
    <property type="entry name" value="HAD-SF-IIA"/>
    <property type="match status" value="1"/>
</dbReference>
<name>A0A8J2YS45_9PROT</name>
<dbReference type="CDD" id="cd07525">
    <property type="entry name" value="HAD_like"/>
    <property type="match status" value="1"/>
</dbReference>
<dbReference type="Gene3D" id="3.40.50.1000">
    <property type="entry name" value="HAD superfamily/HAD-like"/>
    <property type="match status" value="2"/>
</dbReference>
<dbReference type="SUPFAM" id="SSF56784">
    <property type="entry name" value="HAD-like"/>
    <property type="match status" value="1"/>
</dbReference>
<proteinExistence type="predicted"/>
<evidence type="ECO:0000313" key="2">
    <source>
        <dbReference type="Proteomes" id="UP000646365"/>
    </source>
</evidence>
<accession>A0A8J2YS45</accession>
<organism evidence="1 2">
    <name type="scientific">Aliidongia dinghuensis</name>
    <dbReference type="NCBI Taxonomy" id="1867774"/>
    <lineage>
        <taxon>Bacteria</taxon>
        <taxon>Pseudomonadati</taxon>
        <taxon>Pseudomonadota</taxon>
        <taxon>Alphaproteobacteria</taxon>
        <taxon>Rhodospirillales</taxon>
        <taxon>Dongiaceae</taxon>
        <taxon>Aliidongia</taxon>
    </lineage>
</organism>
<dbReference type="Proteomes" id="UP000646365">
    <property type="component" value="Unassembled WGS sequence"/>
</dbReference>
<dbReference type="GO" id="GO:0016791">
    <property type="term" value="F:phosphatase activity"/>
    <property type="evidence" value="ECO:0007669"/>
    <property type="project" value="TreeGrafter"/>
</dbReference>
<dbReference type="RefSeq" id="WP_189043308.1">
    <property type="nucleotide sequence ID" value="NZ_BMJQ01000002.1"/>
</dbReference>
<sequence length="295" mass="31885">MSEADGWVVPVVGGIEEIAHRYDGFILDVWGVLHNGVEPYPRVVDTLYRLKRAGKRLCVLSNAPVQAETVAGRIEKIGIPRDAYHHIMTSGEEVWQHLKHRPDAFYQGLGRRVLHIGPERDKGMLDGLDLERVEDAGAADFVLNTGPGEPADTVATYQPVLDAALARNLPMVCANPDLTVMRGPEVLICAGSLAQAYEAGGGTVRWHGKPFPGVYRTCLALLGVADKRRIVGCGDSPRTDVAGANAAGIDSLLVAGGLHADEYRFVPGNRLDPQHLTRVLTDGPRPTAVVGRLNW</sequence>
<comment type="caution">
    <text evidence="1">The sequence shown here is derived from an EMBL/GenBank/DDBJ whole genome shotgun (WGS) entry which is preliminary data.</text>
</comment>
<dbReference type="InterPro" id="IPR036412">
    <property type="entry name" value="HAD-like_sf"/>
</dbReference>
<gene>
    <name evidence="1" type="ORF">GCM10011611_11020</name>
</gene>
<protein>
    <submittedName>
        <fullName evidence="1">Haloacid dehalogenase</fullName>
    </submittedName>
</protein>
<keyword evidence="2" id="KW-1185">Reference proteome</keyword>
<dbReference type="InterPro" id="IPR006357">
    <property type="entry name" value="HAD-SF_hydro_IIA"/>
</dbReference>
<dbReference type="InterPro" id="IPR023214">
    <property type="entry name" value="HAD_sf"/>
</dbReference>
<reference evidence="1" key="2">
    <citation type="submission" date="2020-09" db="EMBL/GenBank/DDBJ databases">
        <authorList>
            <person name="Sun Q."/>
            <person name="Zhou Y."/>
        </authorList>
    </citation>
    <scope>NUCLEOTIDE SEQUENCE</scope>
    <source>
        <strain evidence="1">CGMCC 1.15725</strain>
    </source>
</reference>
<dbReference type="AlphaFoldDB" id="A0A8J2YS45"/>
<evidence type="ECO:0000313" key="1">
    <source>
        <dbReference type="EMBL" id="GGF07367.1"/>
    </source>
</evidence>
<dbReference type="InterPro" id="IPR006356">
    <property type="entry name" value="HAD-SF_hydro_IIA_hyp3"/>
</dbReference>
<dbReference type="NCBIfam" id="TIGR01459">
    <property type="entry name" value="HAD-SF-IIA-hyp4"/>
    <property type="match status" value="1"/>
</dbReference>
<dbReference type="PANTHER" id="PTHR19288:SF90">
    <property type="entry name" value="OS08G0542600 PROTEIN"/>
    <property type="match status" value="1"/>
</dbReference>
<dbReference type="Pfam" id="PF13344">
    <property type="entry name" value="Hydrolase_6"/>
    <property type="match status" value="1"/>
</dbReference>
<dbReference type="EMBL" id="BMJQ01000002">
    <property type="protein sequence ID" value="GGF07367.1"/>
    <property type="molecule type" value="Genomic_DNA"/>
</dbReference>